<sequence length="391" mass="44857">MSWRRKQVDAYSPHNPRTKLQSREPQHHQDCWQLGAPYWEKQFCLIVGSVPWRRVVETKKDMHLYESIVQWNDSANLETFNNEKYRFWAAINGLSCNISLPDPDMYIDDIDWNSSIDPELILDLEREPEPSNDESQDKGVTVGNPLLLDQSLACIGWGDAEDDLKNNENPANWGSGWGAAEEDLKNKENPANWGCGWGDAEVDFKNKENPANWGSGWGIAEEDFKSIQNHANWGYGWGIAEEDFKSNQNHANWGYGWRNAEVDFKNKENPENWGCGWNADNKENPRRPDSTQTQSKAAVGGWDNSWNNNWDNNLSKWKNNIDASKNMHYGRADGASWGNSNGNGRKKDGGSWYNSRYKTSRVQGDYYQKNGGWRNGGRRNNRDHVGYENLA</sequence>
<protein>
    <submittedName>
        <fullName evidence="2">Uncharacterized protein</fullName>
    </submittedName>
</protein>
<evidence type="ECO:0000313" key="3">
    <source>
        <dbReference type="Proteomes" id="UP000290289"/>
    </source>
</evidence>
<feature type="compositionally biased region" description="Basic and acidic residues" evidence="1">
    <location>
        <begin position="380"/>
        <end position="391"/>
    </location>
</feature>
<feature type="region of interest" description="Disordered" evidence="1">
    <location>
        <begin position="1"/>
        <end position="26"/>
    </location>
</feature>
<keyword evidence="3" id="KW-1185">Reference proteome</keyword>
<comment type="caution">
    <text evidence="2">The sequence shown here is derived from an EMBL/GenBank/DDBJ whole genome shotgun (WGS) entry which is preliminary data.</text>
</comment>
<accession>A0A498ICS4</accession>
<evidence type="ECO:0000256" key="1">
    <source>
        <dbReference type="SAM" id="MobiDB-lite"/>
    </source>
</evidence>
<dbReference type="PANTHER" id="PTHR34567:SF3">
    <property type="entry name" value="FK506-BINDING-LIKE PROTEIN"/>
    <property type="match status" value="1"/>
</dbReference>
<name>A0A498ICS4_MALDO</name>
<feature type="region of interest" description="Disordered" evidence="1">
    <location>
        <begin position="271"/>
        <end position="304"/>
    </location>
</feature>
<dbReference type="STRING" id="3750.A0A498ICS4"/>
<dbReference type="Proteomes" id="UP000290289">
    <property type="component" value="Chromosome 12"/>
</dbReference>
<proteinExistence type="predicted"/>
<reference evidence="2 3" key="1">
    <citation type="submission" date="2018-10" db="EMBL/GenBank/DDBJ databases">
        <title>A high-quality apple genome assembly.</title>
        <authorList>
            <person name="Hu J."/>
        </authorList>
    </citation>
    <scope>NUCLEOTIDE SEQUENCE [LARGE SCALE GENOMIC DNA]</scope>
    <source>
        <strain evidence="3">cv. HFTH1</strain>
        <tissue evidence="2">Young leaf</tissue>
    </source>
</reference>
<dbReference type="EMBL" id="RDQH01000338">
    <property type="protein sequence ID" value="RXH81020.1"/>
    <property type="molecule type" value="Genomic_DNA"/>
</dbReference>
<gene>
    <name evidence="2" type="ORF">DVH24_004934</name>
</gene>
<feature type="region of interest" description="Disordered" evidence="1">
    <location>
        <begin position="332"/>
        <end position="391"/>
    </location>
</feature>
<feature type="compositionally biased region" description="Basic and acidic residues" evidence="1">
    <location>
        <begin position="280"/>
        <end position="289"/>
    </location>
</feature>
<evidence type="ECO:0000313" key="2">
    <source>
        <dbReference type="EMBL" id="RXH81020.1"/>
    </source>
</evidence>
<feature type="compositionally biased region" description="Polar residues" evidence="1">
    <location>
        <begin position="352"/>
        <end position="362"/>
    </location>
</feature>
<dbReference type="PANTHER" id="PTHR34567">
    <property type="entry name" value="FK506-BINDING-LIKE PROTEIN"/>
    <property type="match status" value="1"/>
</dbReference>
<organism evidence="2 3">
    <name type="scientific">Malus domestica</name>
    <name type="common">Apple</name>
    <name type="synonym">Pyrus malus</name>
    <dbReference type="NCBI Taxonomy" id="3750"/>
    <lineage>
        <taxon>Eukaryota</taxon>
        <taxon>Viridiplantae</taxon>
        <taxon>Streptophyta</taxon>
        <taxon>Embryophyta</taxon>
        <taxon>Tracheophyta</taxon>
        <taxon>Spermatophyta</taxon>
        <taxon>Magnoliopsida</taxon>
        <taxon>eudicotyledons</taxon>
        <taxon>Gunneridae</taxon>
        <taxon>Pentapetalae</taxon>
        <taxon>rosids</taxon>
        <taxon>fabids</taxon>
        <taxon>Rosales</taxon>
        <taxon>Rosaceae</taxon>
        <taxon>Amygdaloideae</taxon>
        <taxon>Maleae</taxon>
        <taxon>Malus</taxon>
    </lineage>
</organism>
<dbReference type="AlphaFoldDB" id="A0A498ICS4"/>